<accession>A0A5N6KRP3</accession>
<protein>
    <submittedName>
        <fullName evidence="2">Uncharacterized protein</fullName>
    </submittedName>
</protein>
<evidence type="ECO:0000256" key="1">
    <source>
        <dbReference type="SAM" id="MobiDB-lite"/>
    </source>
</evidence>
<comment type="caution">
    <text evidence="2">The sequence shown here is derived from an EMBL/GenBank/DDBJ whole genome shotgun (WGS) entry which is preliminary data.</text>
</comment>
<feature type="compositionally biased region" description="Basic and acidic residues" evidence="1">
    <location>
        <begin position="174"/>
        <end position="203"/>
    </location>
</feature>
<feature type="compositionally biased region" description="Basic and acidic residues" evidence="1">
    <location>
        <begin position="134"/>
        <end position="154"/>
    </location>
</feature>
<feature type="compositionally biased region" description="Basic and acidic residues" evidence="1">
    <location>
        <begin position="86"/>
        <end position="102"/>
    </location>
</feature>
<proteinExistence type="predicted"/>
<feature type="region of interest" description="Disordered" evidence="1">
    <location>
        <begin position="118"/>
        <end position="154"/>
    </location>
</feature>
<keyword evidence="3" id="KW-1185">Reference proteome</keyword>
<feature type="region of interest" description="Disordered" evidence="1">
    <location>
        <begin position="174"/>
        <end position="228"/>
    </location>
</feature>
<evidence type="ECO:0000313" key="2">
    <source>
        <dbReference type="EMBL" id="KAB8339119.1"/>
    </source>
</evidence>
<name>A0A5N6KRP3_9ROSI</name>
<sequence>MEMSDVVVSISSSASGSNTKMIATTNRGAMRRCLGNNGPHTRHARAQAASPEPLLTHREHTMLLLAAEHRRGRDVPADEQPGGDGQVHHHPGEARPHRAPDGMHGAERAVVVRVHAVEAEGDDERPHGAQRAQVDADGRRRAHDDGVRELAQHDDGEGRVAVVLVLDVDGRAEVELKQPRDPRPKGEDVAELLPHDGDGRDGDLGAQADALEEERDPETQPDGGEDEVEAILRAVVV</sequence>
<dbReference type="AlphaFoldDB" id="A0A5N6KRP3"/>
<dbReference type="EMBL" id="VIBQ01000010">
    <property type="protein sequence ID" value="KAB8339119.1"/>
    <property type="molecule type" value="Genomic_DNA"/>
</dbReference>
<evidence type="ECO:0000313" key="3">
    <source>
        <dbReference type="Proteomes" id="UP000327013"/>
    </source>
</evidence>
<gene>
    <name evidence="2" type="ORF">FH972_022055</name>
</gene>
<organism evidence="2 3">
    <name type="scientific">Carpinus fangiana</name>
    <dbReference type="NCBI Taxonomy" id="176857"/>
    <lineage>
        <taxon>Eukaryota</taxon>
        <taxon>Viridiplantae</taxon>
        <taxon>Streptophyta</taxon>
        <taxon>Embryophyta</taxon>
        <taxon>Tracheophyta</taxon>
        <taxon>Spermatophyta</taxon>
        <taxon>Magnoliopsida</taxon>
        <taxon>eudicotyledons</taxon>
        <taxon>Gunneridae</taxon>
        <taxon>Pentapetalae</taxon>
        <taxon>rosids</taxon>
        <taxon>fabids</taxon>
        <taxon>Fagales</taxon>
        <taxon>Betulaceae</taxon>
        <taxon>Carpinus</taxon>
    </lineage>
</organism>
<dbReference type="Proteomes" id="UP000327013">
    <property type="component" value="Unassembled WGS sequence"/>
</dbReference>
<feature type="region of interest" description="Disordered" evidence="1">
    <location>
        <begin position="72"/>
        <end position="102"/>
    </location>
</feature>
<reference evidence="2 3" key="1">
    <citation type="submission" date="2019-06" db="EMBL/GenBank/DDBJ databases">
        <title>A chromosomal-level reference genome of Carpinus fangiana (Coryloideae, Betulaceae).</title>
        <authorList>
            <person name="Yang X."/>
            <person name="Wang Z."/>
            <person name="Zhang L."/>
            <person name="Hao G."/>
            <person name="Liu J."/>
            <person name="Yang Y."/>
        </authorList>
    </citation>
    <scope>NUCLEOTIDE SEQUENCE [LARGE SCALE GENOMIC DNA]</scope>
    <source>
        <strain evidence="2">Cfa_2016G</strain>
        <tissue evidence="2">Leaf</tissue>
    </source>
</reference>